<dbReference type="CDD" id="cd18794">
    <property type="entry name" value="SF2_C_RecQ"/>
    <property type="match status" value="1"/>
</dbReference>
<dbReference type="GO" id="GO:0003677">
    <property type="term" value="F:DNA binding"/>
    <property type="evidence" value="ECO:0007669"/>
    <property type="project" value="UniProtKB-KW"/>
</dbReference>
<dbReference type="EMBL" id="PFAS01000070">
    <property type="protein sequence ID" value="PIT93524.1"/>
    <property type="molecule type" value="Genomic_DNA"/>
</dbReference>
<dbReference type="GO" id="GO:0043590">
    <property type="term" value="C:bacterial nucleoid"/>
    <property type="evidence" value="ECO:0007669"/>
    <property type="project" value="TreeGrafter"/>
</dbReference>
<dbReference type="Pfam" id="PF16124">
    <property type="entry name" value="RecQ_Zn_bind"/>
    <property type="match status" value="1"/>
</dbReference>
<sequence length="690" mass="78926">MLDSQLQQLKDLLKIHWNYSKFRYGQEQAISNILNKKNTVVVMPTGGGKSLIYQLPSLILDGVTIVISPLIALMKDQVDGLERIGVPATFINSSLSPIETSNRINAIKNNHYKLVYIAPERFYSHEFIELIQNLTVSLFAIDEAHCISEWGHDFRPSYMRLKEIIKLVGSPTVLAVTATATPEVREDIVKQLDLQNPEVIITGFDRPNLKFGVIRATDAQKYSHLLNIVQQINGAGIIYAGTRQKVENILEYLLTNGVTAIGYHAGMEAEDRKYIQNEFMANRARVIIATNAFGLGIDKPDIRFVIHFDMPGTIEAYYQESGRAGRDGQKSYCILFYSPADRYLREFFISGDNPPPRVIKQVYQTLLNYGDDTVLATYAELMEGVSEQVPDMAIGTALKILEREGYLERSREKNGLAHLRLLHDIERVRQFLGAKAKVQAKTWETFIKHYGNDLLAGVEFSPDDLAQLGGIKREAVTRLVKKITDENLAEYRPPFRGTEIKILRRVRPEELTIDFAALKEKHRRELHKLDLMESYVYYDACRRKYILDYFQDRDAHECQMCDNCTSENSEFRNKNSEITADDIKIETKLTQLQTYELYQQGLDVDGIAQRRNLKPGTIIQHFCFLIEHDKNINIDKFVEPKKQQLIKKTAAETGTDTLTPIKEKLGDIASWDDIRLTLARKKVDKNNYIC</sequence>
<evidence type="ECO:0000256" key="12">
    <source>
        <dbReference type="ARBA" id="ARBA00044550"/>
    </source>
</evidence>
<dbReference type="GO" id="GO:0006310">
    <property type="term" value="P:DNA recombination"/>
    <property type="evidence" value="ECO:0007669"/>
    <property type="project" value="InterPro"/>
</dbReference>
<keyword evidence="4" id="KW-0378">Hydrolase</keyword>
<evidence type="ECO:0000256" key="4">
    <source>
        <dbReference type="ARBA" id="ARBA00022801"/>
    </source>
</evidence>
<keyword evidence="6" id="KW-0067">ATP-binding</keyword>
<dbReference type="Proteomes" id="UP000229335">
    <property type="component" value="Unassembled WGS sequence"/>
</dbReference>
<evidence type="ECO:0000256" key="3">
    <source>
        <dbReference type="ARBA" id="ARBA00022741"/>
    </source>
</evidence>
<dbReference type="FunFam" id="3.40.50.300:FF:001389">
    <property type="entry name" value="ATP-dependent DNA helicase RecQ"/>
    <property type="match status" value="1"/>
</dbReference>
<dbReference type="EC" id="5.6.2.4" evidence="10"/>
<dbReference type="GO" id="GO:0006281">
    <property type="term" value="P:DNA repair"/>
    <property type="evidence" value="ECO:0007669"/>
    <property type="project" value="TreeGrafter"/>
</dbReference>
<dbReference type="Pfam" id="PF00270">
    <property type="entry name" value="DEAD"/>
    <property type="match status" value="1"/>
</dbReference>
<evidence type="ECO:0000313" key="15">
    <source>
        <dbReference type="EMBL" id="PIT93524.1"/>
    </source>
</evidence>
<protein>
    <recommendedName>
        <fullName evidence="11">ATP-dependent DNA helicase RecQ</fullName>
        <ecNumber evidence="10">5.6.2.4</ecNumber>
    </recommendedName>
    <alternativeName>
        <fullName evidence="12">DNA 3'-5' helicase RecQ</fullName>
    </alternativeName>
</protein>
<dbReference type="PROSITE" id="PS51194">
    <property type="entry name" value="HELICASE_CTER"/>
    <property type="match status" value="1"/>
</dbReference>
<dbReference type="SUPFAM" id="SSF52540">
    <property type="entry name" value="P-loop containing nucleoside triphosphate hydrolases"/>
    <property type="match status" value="1"/>
</dbReference>
<dbReference type="Gene3D" id="1.10.10.1390">
    <property type="entry name" value="ATP-dependent DNA helicase RecQ"/>
    <property type="match status" value="1"/>
</dbReference>
<dbReference type="GO" id="GO:0005524">
    <property type="term" value="F:ATP binding"/>
    <property type="evidence" value="ECO:0007669"/>
    <property type="project" value="UniProtKB-KW"/>
</dbReference>
<dbReference type="GO" id="GO:0016787">
    <property type="term" value="F:hydrolase activity"/>
    <property type="evidence" value="ECO:0007669"/>
    <property type="project" value="UniProtKB-KW"/>
</dbReference>
<dbReference type="GO" id="GO:0030894">
    <property type="term" value="C:replisome"/>
    <property type="evidence" value="ECO:0007669"/>
    <property type="project" value="TreeGrafter"/>
</dbReference>
<dbReference type="InterPro" id="IPR004589">
    <property type="entry name" value="DNA_helicase_ATP-dep_RecQ"/>
</dbReference>
<dbReference type="CDD" id="cd17920">
    <property type="entry name" value="DEXHc_RecQ"/>
    <property type="match status" value="1"/>
</dbReference>
<dbReference type="PROSITE" id="PS51192">
    <property type="entry name" value="HELICASE_ATP_BIND_1"/>
    <property type="match status" value="1"/>
</dbReference>
<evidence type="ECO:0000256" key="8">
    <source>
        <dbReference type="ARBA" id="ARBA00023235"/>
    </source>
</evidence>
<keyword evidence="5" id="KW-0347">Helicase</keyword>
<comment type="caution">
    <text evidence="15">The sequence shown here is derived from an EMBL/GenBank/DDBJ whole genome shotgun (WGS) entry which is preliminary data.</text>
</comment>
<dbReference type="InterPro" id="IPR027417">
    <property type="entry name" value="P-loop_NTPase"/>
</dbReference>
<dbReference type="GO" id="GO:0043138">
    <property type="term" value="F:3'-5' DNA helicase activity"/>
    <property type="evidence" value="ECO:0007669"/>
    <property type="project" value="UniProtKB-EC"/>
</dbReference>
<dbReference type="InterPro" id="IPR029491">
    <property type="entry name" value="Helicase_HTH"/>
</dbReference>
<comment type="catalytic activity">
    <reaction evidence="9">
        <text>Couples ATP hydrolysis with the unwinding of duplex DNA by translocating in the 3'-5' direction.</text>
        <dbReference type="EC" id="5.6.2.4"/>
    </reaction>
</comment>
<dbReference type="InterPro" id="IPR014001">
    <property type="entry name" value="Helicase_ATP-bd"/>
</dbReference>
<feature type="domain" description="Helicase ATP-binding" evidence="13">
    <location>
        <begin position="30"/>
        <end position="198"/>
    </location>
</feature>
<comment type="similarity">
    <text evidence="1">Belongs to the helicase family. RecQ subfamily.</text>
</comment>
<gene>
    <name evidence="15" type="ORF">COU00_03930</name>
</gene>
<name>A0A2M6WLD2_9BACT</name>
<evidence type="ECO:0000256" key="2">
    <source>
        <dbReference type="ARBA" id="ARBA00022723"/>
    </source>
</evidence>
<dbReference type="InterPro" id="IPR001650">
    <property type="entry name" value="Helicase_C-like"/>
</dbReference>
<dbReference type="PANTHER" id="PTHR13710">
    <property type="entry name" value="DNA HELICASE RECQ FAMILY MEMBER"/>
    <property type="match status" value="1"/>
</dbReference>
<dbReference type="Pfam" id="PF00271">
    <property type="entry name" value="Helicase_C"/>
    <property type="match status" value="1"/>
</dbReference>
<dbReference type="SMART" id="SM00487">
    <property type="entry name" value="DEXDc"/>
    <property type="match status" value="1"/>
</dbReference>
<dbReference type="AlphaFoldDB" id="A0A2M6WLD2"/>
<dbReference type="GO" id="GO:0005737">
    <property type="term" value="C:cytoplasm"/>
    <property type="evidence" value="ECO:0007669"/>
    <property type="project" value="TreeGrafter"/>
</dbReference>
<dbReference type="InterPro" id="IPR032284">
    <property type="entry name" value="RecQ_Zn-bd"/>
</dbReference>
<evidence type="ECO:0000313" key="16">
    <source>
        <dbReference type="Proteomes" id="UP000229335"/>
    </source>
</evidence>
<dbReference type="Gene3D" id="3.40.50.300">
    <property type="entry name" value="P-loop containing nucleotide triphosphate hydrolases"/>
    <property type="match status" value="3"/>
</dbReference>
<dbReference type="SMART" id="SM00490">
    <property type="entry name" value="HELICc"/>
    <property type="match status" value="1"/>
</dbReference>
<dbReference type="NCBIfam" id="TIGR00614">
    <property type="entry name" value="recQ_fam"/>
    <property type="match status" value="1"/>
</dbReference>
<keyword evidence="8" id="KW-0413">Isomerase</keyword>
<evidence type="ECO:0000256" key="11">
    <source>
        <dbReference type="ARBA" id="ARBA00044535"/>
    </source>
</evidence>
<evidence type="ECO:0000256" key="6">
    <source>
        <dbReference type="ARBA" id="ARBA00022840"/>
    </source>
</evidence>
<evidence type="ECO:0000256" key="10">
    <source>
        <dbReference type="ARBA" id="ARBA00034808"/>
    </source>
</evidence>
<proteinExistence type="inferred from homology"/>
<feature type="domain" description="Helicase C-terminal" evidence="14">
    <location>
        <begin position="224"/>
        <end position="382"/>
    </location>
</feature>
<keyword evidence="7" id="KW-0238">DNA-binding</keyword>
<evidence type="ECO:0000256" key="9">
    <source>
        <dbReference type="ARBA" id="ARBA00034617"/>
    </source>
</evidence>
<organism evidence="15 16">
    <name type="scientific">Candidatus Falkowbacteria bacterium CG10_big_fil_rev_8_21_14_0_10_43_11</name>
    <dbReference type="NCBI Taxonomy" id="1974568"/>
    <lineage>
        <taxon>Bacteria</taxon>
        <taxon>Candidatus Falkowiibacteriota</taxon>
    </lineage>
</organism>
<evidence type="ECO:0000259" key="14">
    <source>
        <dbReference type="PROSITE" id="PS51194"/>
    </source>
</evidence>
<accession>A0A2M6WLD2</accession>
<dbReference type="Pfam" id="PF14493">
    <property type="entry name" value="HTH_40"/>
    <property type="match status" value="1"/>
</dbReference>
<dbReference type="GO" id="GO:0009378">
    <property type="term" value="F:four-way junction helicase activity"/>
    <property type="evidence" value="ECO:0007669"/>
    <property type="project" value="TreeGrafter"/>
</dbReference>
<keyword evidence="3" id="KW-0547">Nucleotide-binding</keyword>
<evidence type="ECO:0000256" key="5">
    <source>
        <dbReference type="ARBA" id="ARBA00022806"/>
    </source>
</evidence>
<evidence type="ECO:0000259" key="13">
    <source>
        <dbReference type="PROSITE" id="PS51192"/>
    </source>
</evidence>
<reference evidence="16" key="1">
    <citation type="submission" date="2017-09" db="EMBL/GenBank/DDBJ databases">
        <title>Depth-based differentiation of microbial function through sediment-hosted aquifers and enrichment of novel symbionts in the deep terrestrial subsurface.</title>
        <authorList>
            <person name="Probst A.J."/>
            <person name="Ladd B."/>
            <person name="Jarett J.K."/>
            <person name="Geller-Mcgrath D.E."/>
            <person name="Sieber C.M.K."/>
            <person name="Emerson J.B."/>
            <person name="Anantharaman K."/>
            <person name="Thomas B.C."/>
            <person name="Malmstrom R."/>
            <person name="Stieglmeier M."/>
            <person name="Klingl A."/>
            <person name="Woyke T."/>
            <person name="Ryan C.M."/>
            <person name="Banfield J.F."/>
        </authorList>
    </citation>
    <scope>NUCLEOTIDE SEQUENCE [LARGE SCALE GENOMIC DNA]</scope>
</reference>
<evidence type="ECO:0000256" key="1">
    <source>
        <dbReference type="ARBA" id="ARBA00005446"/>
    </source>
</evidence>
<dbReference type="GO" id="GO:0046872">
    <property type="term" value="F:metal ion binding"/>
    <property type="evidence" value="ECO:0007669"/>
    <property type="project" value="UniProtKB-KW"/>
</dbReference>
<keyword evidence="2" id="KW-0479">Metal-binding</keyword>
<evidence type="ECO:0000256" key="7">
    <source>
        <dbReference type="ARBA" id="ARBA00023125"/>
    </source>
</evidence>
<dbReference type="InterPro" id="IPR011545">
    <property type="entry name" value="DEAD/DEAH_box_helicase_dom"/>
</dbReference>
<dbReference type="PANTHER" id="PTHR13710:SF105">
    <property type="entry name" value="ATP-DEPENDENT DNA HELICASE Q1"/>
    <property type="match status" value="1"/>
</dbReference>